<dbReference type="SUPFAM" id="SSF52540">
    <property type="entry name" value="P-loop containing nucleoside triphosphate hydrolases"/>
    <property type="match status" value="1"/>
</dbReference>
<evidence type="ECO:0000259" key="1">
    <source>
        <dbReference type="Pfam" id="PF13304"/>
    </source>
</evidence>
<dbReference type="InterPro" id="IPR003959">
    <property type="entry name" value="ATPase_AAA_core"/>
</dbReference>
<feature type="domain" description="OLD protein-like TOPRIM" evidence="3">
    <location>
        <begin position="415"/>
        <end position="478"/>
    </location>
</feature>
<keyword evidence="4" id="KW-0540">Nuclease</keyword>
<evidence type="ECO:0000313" key="4">
    <source>
        <dbReference type="EMBL" id="SPV19713.1"/>
    </source>
</evidence>
<dbReference type="GO" id="GO:0006302">
    <property type="term" value="P:double-strand break repair"/>
    <property type="evidence" value="ECO:0007669"/>
    <property type="project" value="InterPro"/>
</dbReference>
<dbReference type="GO" id="GO:0005524">
    <property type="term" value="F:ATP binding"/>
    <property type="evidence" value="ECO:0007669"/>
    <property type="project" value="InterPro"/>
</dbReference>
<comment type="caution">
    <text evidence="4">The sequence shown here is derived from an EMBL/GenBank/DDBJ whole genome shotgun (WGS) entry which is preliminary data.</text>
</comment>
<dbReference type="AlphaFoldDB" id="A0AAE8NEQ3"/>
<dbReference type="RefSeq" id="WP_111998127.1">
    <property type="nucleotide sequence ID" value="NZ_CADEUP010000007.1"/>
</dbReference>
<dbReference type="Pfam" id="PF13476">
    <property type="entry name" value="AAA_23"/>
    <property type="match status" value="1"/>
</dbReference>
<organism evidence="4 5">
    <name type="scientific">Burkholderia cepacia</name>
    <name type="common">Pseudomonas cepacia</name>
    <dbReference type="NCBI Taxonomy" id="292"/>
    <lineage>
        <taxon>Bacteria</taxon>
        <taxon>Pseudomonadati</taxon>
        <taxon>Pseudomonadota</taxon>
        <taxon>Betaproteobacteria</taxon>
        <taxon>Burkholderiales</taxon>
        <taxon>Burkholderiaceae</taxon>
        <taxon>Burkholderia</taxon>
        <taxon>Burkholderia cepacia complex</taxon>
    </lineage>
</organism>
<keyword evidence="4" id="KW-0378">Hydrolase</keyword>
<dbReference type="EMBL" id="UARD01000014">
    <property type="protein sequence ID" value="SPV19713.1"/>
    <property type="molecule type" value="Genomic_DNA"/>
</dbReference>
<dbReference type="InterPro" id="IPR027417">
    <property type="entry name" value="P-loop_NTPase"/>
</dbReference>
<keyword evidence="4" id="KW-0255">Endonuclease</keyword>
<feature type="domain" description="ATPase AAA-type core" evidence="1">
    <location>
        <begin position="227"/>
        <end position="365"/>
    </location>
</feature>
<evidence type="ECO:0000313" key="5">
    <source>
        <dbReference type="Proteomes" id="UP000250416"/>
    </source>
</evidence>
<name>A0AAE8NEQ3_BURCE</name>
<protein>
    <submittedName>
        <fullName evidence="4">ATP-dependent endonuclease</fullName>
    </submittedName>
</protein>
<dbReference type="Pfam" id="PF20469">
    <property type="entry name" value="OLD-like_TOPRIM"/>
    <property type="match status" value="1"/>
</dbReference>
<dbReference type="GO" id="GO:0016887">
    <property type="term" value="F:ATP hydrolysis activity"/>
    <property type="evidence" value="ECO:0007669"/>
    <property type="project" value="InterPro"/>
</dbReference>
<dbReference type="InterPro" id="IPR034139">
    <property type="entry name" value="TOPRIM_OLD"/>
</dbReference>
<dbReference type="Proteomes" id="UP000250416">
    <property type="component" value="Unassembled WGS sequence"/>
</dbReference>
<dbReference type="PANTHER" id="PTHR43581">
    <property type="entry name" value="ATP/GTP PHOSPHATASE"/>
    <property type="match status" value="1"/>
</dbReference>
<proteinExistence type="predicted"/>
<dbReference type="InterPro" id="IPR038729">
    <property type="entry name" value="Rad50/SbcC_AAA"/>
</dbReference>
<dbReference type="PANTHER" id="PTHR43581:SF4">
    <property type="entry name" value="ATP_GTP PHOSPHATASE"/>
    <property type="match status" value="1"/>
</dbReference>
<dbReference type="Gene3D" id="3.40.50.300">
    <property type="entry name" value="P-loop containing nucleotide triphosphate hydrolases"/>
    <property type="match status" value="2"/>
</dbReference>
<dbReference type="CDD" id="cd01026">
    <property type="entry name" value="TOPRIM_OLD"/>
    <property type="match status" value="1"/>
</dbReference>
<dbReference type="GO" id="GO:0004519">
    <property type="term" value="F:endonuclease activity"/>
    <property type="evidence" value="ECO:0007669"/>
    <property type="project" value="UniProtKB-KW"/>
</dbReference>
<feature type="domain" description="Rad50/SbcC-type AAA" evidence="2">
    <location>
        <begin position="5"/>
        <end position="46"/>
    </location>
</feature>
<evidence type="ECO:0000259" key="3">
    <source>
        <dbReference type="Pfam" id="PF20469"/>
    </source>
</evidence>
<reference evidence="4 5" key="1">
    <citation type="submission" date="2018-06" db="EMBL/GenBank/DDBJ databases">
        <authorList>
            <consortium name="Pathogen Informatics"/>
            <person name="Doyle S."/>
        </authorList>
    </citation>
    <scope>NUCLEOTIDE SEQUENCE [LARGE SCALE GENOMIC DNA]</scope>
    <source>
        <strain evidence="4 5">NCTC10661</strain>
    </source>
</reference>
<gene>
    <name evidence="4" type="ORF">NCTC10661_03072</name>
</gene>
<evidence type="ECO:0000259" key="2">
    <source>
        <dbReference type="Pfam" id="PF13476"/>
    </source>
</evidence>
<dbReference type="InterPro" id="IPR051396">
    <property type="entry name" value="Bact_Antivir_Def_Nuclease"/>
</dbReference>
<accession>A0AAE8NEQ3</accession>
<sequence>MHVESISIKGFRCFGPNPTVVNLNQGLTAIVGPNASGKTALLQALMRLFGVTRAQRTIIPADFHVSPAEAARVKSRTLTIDVRLSMPELVDGTATAATVAPVFRHMRIERPGGTPICRLRLQARWDDDGTAEGAVAQDLCWISTADDAVRDDQSTPVAASDRGLIQLFYTPASRDAATQIRATTGALAARLLKAIEWSLDTELAVHTASEELTAAFGSEKGIQAISKSLSERWANLHDGDIDCEPELSLMSRRFEEVIARIGVMFKRGPTGEDRGLEALSDGQQSLFYFALAAAVFDVERAAVAGKIEGFRAEELNIPTLTLFAIEEPENHLAPYYLSRIIQQIRTLVDTGAGQALVSSHSPSVLGRVLPDDVRYCRRDTASGTSSVFPIPLPTDEVEAIKFVRNAMLAFPELYFARFVLLVEGDSERIVLPRLAEAMDLLVDPSFVAIVPLGGRHVQHFWRLLKGLGIPYATLLDLDLGREGGAYGRVKYVLQQLLAMGAPRESLLKLDDGTVMSDERLEGMHGWLPVVPQLQGWLSFLERSSSVFFSWPLDLDLAMLTAFPAAYAATIEGTGPRMTNEGAAEVVLGTAGPGLASYTDAADGFGTHMAAYRYHFLTHSKPATHLRALTHLDAATLKAGMPGTLQRVLVHIAAQLSDL</sequence>
<dbReference type="Pfam" id="PF13304">
    <property type="entry name" value="AAA_21"/>
    <property type="match status" value="1"/>
</dbReference>